<evidence type="ECO:0000313" key="2">
    <source>
        <dbReference type="EMBL" id="KAF4718818.1"/>
    </source>
</evidence>
<accession>A0A7J6RDJ2</accession>
<keyword evidence="5" id="KW-1185">Reference proteome</keyword>
<evidence type="ECO:0000313" key="1">
    <source>
        <dbReference type="EMBL" id="KAF4691204.1"/>
    </source>
</evidence>
<dbReference type="InterPro" id="IPR053134">
    <property type="entry name" value="RNA-dir_DNA_polymerase"/>
</dbReference>
<gene>
    <name evidence="1" type="ORF">FOZ60_016019</name>
    <name evidence="3" type="ORF">FOZ62_027569</name>
    <name evidence="2" type="ORF">FOZ63_028788</name>
</gene>
<dbReference type="Proteomes" id="UP000541610">
    <property type="component" value="Unassembled WGS sequence"/>
</dbReference>
<reference evidence="4 5" key="1">
    <citation type="submission" date="2020-04" db="EMBL/GenBank/DDBJ databases">
        <title>Perkinsus olseni comparative genomics.</title>
        <authorList>
            <person name="Bogema D.R."/>
        </authorList>
    </citation>
    <scope>NUCLEOTIDE SEQUENCE [LARGE SCALE GENOMIC DNA]</scope>
    <source>
        <strain evidence="1">00978-12</strain>
        <strain evidence="3">ATCC PRA-205</strain>
        <strain evidence="2 5">ATCC PRA-207</strain>
    </source>
</reference>
<proteinExistence type="predicted"/>
<dbReference type="EMBL" id="JABANO010026269">
    <property type="protein sequence ID" value="KAF4718818.1"/>
    <property type="molecule type" value="Genomic_DNA"/>
</dbReference>
<dbReference type="PANTHER" id="PTHR24559:SF444">
    <property type="entry name" value="REVERSE TRANSCRIPTASE DOMAIN-CONTAINING PROTEIN"/>
    <property type="match status" value="1"/>
</dbReference>
<dbReference type="PANTHER" id="PTHR24559">
    <property type="entry name" value="TRANSPOSON TY3-I GAG-POL POLYPROTEIN"/>
    <property type="match status" value="1"/>
</dbReference>
<evidence type="ECO:0000313" key="5">
    <source>
        <dbReference type="Proteomes" id="UP000553632"/>
    </source>
</evidence>
<name>A0A7J6RDJ2_PEROL</name>
<evidence type="ECO:0000313" key="3">
    <source>
        <dbReference type="EMBL" id="KAF4755921.1"/>
    </source>
</evidence>
<dbReference type="EMBL" id="JABANM010000466">
    <property type="protein sequence ID" value="KAF4755921.1"/>
    <property type="molecule type" value="Genomic_DNA"/>
</dbReference>
<dbReference type="InterPro" id="IPR043502">
    <property type="entry name" value="DNA/RNA_pol_sf"/>
</dbReference>
<organism evidence="2 5">
    <name type="scientific">Perkinsus olseni</name>
    <name type="common">Perkinsus atlanticus</name>
    <dbReference type="NCBI Taxonomy" id="32597"/>
    <lineage>
        <taxon>Eukaryota</taxon>
        <taxon>Sar</taxon>
        <taxon>Alveolata</taxon>
        <taxon>Perkinsozoa</taxon>
        <taxon>Perkinsea</taxon>
        <taxon>Perkinsida</taxon>
        <taxon>Perkinsidae</taxon>
        <taxon>Perkinsus</taxon>
    </lineage>
</organism>
<dbReference type="Proteomes" id="UP000574390">
    <property type="component" value="Unassembled WGS sequence"/>
</dbReference>
<dbReference type="AlphaFoldDB" id="A0A7J6RDJ2"/>
<protein>
    <submittedName>
        <fullName evidence="2">Uncharacterized protein</fullName>
    </submittedName>
</protein>
<dbReference type="OrthoDB" id="420169at2759"/>
<evidence type="ECO:0000313" key="4">
    <source>
        <dbReference type="Proteomes" id="UP000541610"/>
    </source>
</evidence>
<dbReference type="Proteomes" id="UP000553632">
    <property type="component" value="Unassembled WGS sequence"/>
</dbReference>
<sequence length="142" mass="16245">MPEPPPSDRQASALSPKELEELYTQHSCLSSKELGCTNLGEFDFETLSEEPVYIRPFWLNPKKAQKVEALRRDFEKQGFIEPARSDYSSPEFVIPKKDGSNRLVIDYRALNKRTKIAPPPCCQRSSDRFIERIQQPAVGVCE</sequence>
<dbReference type="Gene3D" id="3.10.10.10">
    <property type="entry name" value="HIV Type 1 Reverse Transcriptase, subunit A, domain 1"/>
    <property type="match status" value="1"/>
</dbReference>
<dbReference type="EMBL" id="JABANP010000083">
    <property type="protein sequence ID" value="KAF4691204.1"/>
    <property type="molecule type" value="Genomic_DNA"/>
</dbReference>
<dbReference type="SUPFAM" id="SSF56672">
    <property type="entry name" value="DNA/RNA polymerases"/>
    <property type="match status" value="1"/>
</dbReference>
<comment type="caution">
    <text evidence="2">The sequence shown here is derived from an EMBL/GenBank/DDBJ whole genome shotgun (WGS) entry which is preliminary data.</text>
</comment>